<keyword evidence="3" id="KW-1185">Reference proteome</keyword>
<dbReference type="Gene3D" id="1.10.10.2840">
    <property type="entry name" value="PucR C-terminal helix-turn-helix domain"/>
    <property type="match status" value="1"/>
</dbReference>
<sequence length="410" mass="44742">MLEDRLQFIVEQLAERLERSVVIDDSALRPLAVSAQLGQLDQSRIDYVLQRRTSGEIRSIISAHGVQRARGPVRIPANDELGTLPRLVIPLLDQGLHLGSLWLIDDPVLTPGQVDEALARAEEASRLLSDRVAQESQEADAARRLVDNLLRPGLQARERAAEGIRELDVIEDAPSYVVAVVRARRTCPVGADGPSALTDLRRLAGEVRRRVPRRAVLCGTPRDRELVLIASGTQRESALGALRWSARDHIVGTRSGVGSLEGVREAREDARYAADISGVAAGSTGMSDWSELGPYSAFQHLERSLGGLERLCPGVSALWESGNEMYACTVRSYLGHGGNVQKTAADLHIHRTTLYWRLTNVERALGVDLSSGDDRLRLHMALLFAELVPQVTRTTGLPTADHAAPARTMA</sequence>
<dbReference type="EMBL" id="BAAAIH010000001">
    <property type="protein sequence ID" value="GAA1248662.1"/>
    <property type="molecule type" value="Genomic_DNA"/>
</dbReference>
<comment type="caution">
    <text evidence="2">The sequence shown here is derived from an EMBL/GenBank/DDBJ whole genome shotgun (WGS) entry which is preliminary data.</text>
</comment>
<dbReference type="Pfam" id="PF13556">
    <property type="entry name" value="HTH_30"/>
    <property type="match status" value="1"/>
</dbReference>
<proteinExistence type="predicted"/>
<gene>
    <name evidence="2" type="ORF">GCM10009579_02860</name>
</gene>
<dbReference type="InterPro" id="IPR025736">
    <property type="entry name" value="PucR_C-HTH_dom"/>
</dbReference>
<dbReference type="Proteomes" id="UP001500282">
    <property type="component" value="Unassembled WGS sequence"/>
</dbReference>
<evidence type="ECO:0000313" key="3">
    <source>
        <dbReference type="Proteomes" id="UP001500282"/>
    </source>
</evidence>
<name>A0ABP4H396_9ACTN</name>
<organism evidence="2 3">
    <name type="scientific">Streptomyces javensis</name>
    <dbReference type="NCBI Taxonomy" id="114698"/>
    <lineage>
        <taxon>Bacteria</taxon>
        <taxon>Bacillati</taxon>
        <taxon>Actinomycetota</taxon>
        <taxon>Actinomycetes</taxon>
        <taxon>Kitasatosporales</taxon>
        <taxon>Streptomycetaceae</taxon>
        <taxon>Streptomyces</taxon>
        <taxon>Streptomyces violaceusniger group</taxon>
    </lineage>
</organism>
<dbReference type="PANTHER" id="PTHR33744">
    <property type="entry name" value="CARBOHYDRATE DIACID REGULATOR"/>
    <property type="match status" value="1"/>
</dbReference>
<evidence type="ECO:0000313" key="2">
    <source>
        <dbReference type="EMBL" id="GAA1248662.1"/>
    </source>
</evidence>
<feature type="domain" description="PucR C-terminal helix-turn-helix" evidence="1">
    <location>
        <begin position="329"/>
        <end position="383"/>
    </location>
</feature>
<evidence type="ECO:0000259" key="1">
    <source>
        <dbReference type="Pfam" id="PF13556"/>
    </source>
</evidence>
<protein>
    <submittedName>
        <fullName evidence="2">Helix-turn-helix domain-containing protein</fullName>
    </submittedName>
</protein>
<accession>A0ABP4H396</accession>
<reference evidence="3" key="1">
    <citation type="journal article" date="2019" name="Int. J. Syst. Evol. Microbiol.">
        <title>The Global Catalogue of Microorganisms (GCM) 10K type strain sequencing project: providing services to taxonomists for standard genome sequencing and annotation.</title>
        <authorList>
            <consortium name="The Broad Institute Genomics Platform"/>
            <consortium name="The Broad Institute Genome Sequencing Center for Infectious Disease"/>
            <person name="Wu L."/>
            <person name="Ma J."/>
        </authorList>
    </citation>
    <scope>NUCLEOTIDE SEQUENCE [LARGE SCALE GENOMIC DNA]</scope>
    <source>
        <strain evidence="3">JCM 11448</strain>
    </source>
</reference>
<dbReference type="InterPro" id="IPR051448">
    <property type="entry name" value="CdaR-like_regulators"/>
</dbReference>
<dbReference type="PANTHER" id="PTHR33744:SF17">
    <property type="entry name" value="CONSERVED PROTEIN"/>
    <property type="match status" value="1"/>
</dbReference>
<dbReference type="InterPro" id="IPR042070">
    <property type="entry name" value="PucR_C-HTH_sf"/>
</dbReference>